<feature type="domain" description="Terminase large subunit GpA endonuclease" evidence="2">
    <location>
        <begin position="298"/>
        <end position="573"/>
    </location>
</feature>
<dbReference type="Pfam" id="PF05876">
    <property type="entry name" value="GpA_ATPase"/>
    <property type="match status" value="1"/>
</dbReference>
<dbReference type="GO" id="GO:0016887">
    <property type="term" value="F:ATP hydrolysis activity"/>
    <property type="evidence" value="ECO:0007669"/>
    <property type="project" value="InterPro"/>
</dbReference>
<comment type="caution">
    <text evidence="3">The sequence shown here is derived from an EMBL/GenBank/DDBJ whole genome shotgun (WGS) entry which is preliminary data.</text>
</comment>
<dbReference type="HAMAP" id="MF_04144">
    <property type="entry name" value="TERL_LAMBDA"/>
    <property type="match status" value="1"/>
</dbReference>
<dbReference type="Gene3D" id="3.40.50.300">
    <property type="entry name" value="P-loop containing nucleotide triphosphate hydrolases"/>
    <property type="match status" value="1"/>
</dbReference>
<proteinExistence type="inferred from homology"/>
<evidence type="ECO:0000313" key="4">
    <source>
        <dbReference type="Proteomes" id="UP001144471"/>
    </source>
</evidence>
<dbReference type="AlphaFoldDB" id="A0A9W6LNW4"/>
<reference evidence="3" key="1">
    <citation type="submission" date="2022-12" db="EMBL/GenBank/DDBJ databases">
        <title>Reference genome sequencing for broad-spectrum identification of bacterial and archaeal isolates by mass spectrometry.</title>
        <authorList>
            <person name="Sekiguchi Y."/>
            <person name="Tourlousse D.M."/>
        </authorList>
    </citation>
    <scope>NUCLEOTIDE SEQUENCE</scope>
    <source>
        <strain evidence="3">10succ1</strain>
    </source>
</reference>
<dbReference type="InterPro" id="IPR008866">
    <property type="entry name" value="Phage_lambda_GpA-like"/>
</dbReference>
<sequence>MRKVSKINSRTLKILRRALKGFKPPKNLKVSEWADKYRELASESSAETGRWNTDRTPYLERIMNCISENHITEITLMFSAQTGKTEAILNTIGRYMHLDPCPIMVVQPTVDMAKAFSKDRIAPMIRVTKVLKDIVRDPRSRDSGNTVMQKIFPGGHITFVGANSPSSLASRPIRIVLSDEVDRFPESAGKEGDPLTLAEKRTTTFWNKKHVRVSTPTIKGNSKIEDLYNVSSKERWNLPCPSCGEFQPLEWDKVKWGENIEGIVMECETCGSLHTEKEWKSENQLNGKWIAEFPENPHKGFHLNELASPFRTWEDVRKDYLEAKGNPEKLKAWTNTSLGETWEEEIKDKIDYQALYDKRIPYPADLPNEVLILTAGVDVQDDRLEIEVVGWGLGERSYGIEYKKFYGNPAKDEVWEKLDGYLQKDFYYADGSHLNITNTCIDTGGHHTKKTYDFIAPRESKRVFGIKGRGGDGVPIINKPRKDKTNKIHLIPIGVNALKDLLFSRLKIESGPGTCYFPTNPDKNYDIKYFRSLTAEVKTFENGKIVWKQIRDRNEGIDLRDYATAAFTLLRVNLEKLSELRAKNNAGKIGRL</sequence>
<dbReference type="GO" id="GO:0004519">
    <property type="term" value="F:endonuclease activity"/>
    <property type="evidence" value="ECO:0007669"/>
    <property type="project" value="InterPro"/>
</dbReference>
<dbReference type="RefSeq" id="WP_281836916.1">
    <property type="nucleotide sequence ID" value="NZ_BSDY01000016.1"/>
</dbReference>
<evidence type="ECO:0000259" key="1">
    <source>
        <dbReference type="Pfam" id="PF05876"/>
    </source>
</evidence>
<keyword evidence="4" id="KW-1185">Reference proteome</keyword>
<dbReference type="PANTHER" id="PTHR34413">
    <property type="entry name" value="PROPHAGE TAIL FIBER ASSEMBLY PROTEIN HOMOLOG TFAE-RELATED-RELATED"/>
    <property type="match status" value="1"/>
</dbReference>
<dbReference type="Pfam" id="PF20454">
    <property type="entry name" value="GpA_nuclease"/>
    <property type="match status" value="1"/>
</dbReference>
<dbReference type="PANTHER" id="PTHR34413:SF2">
    <property type="entry name" value="PROPHAGE TAIL FIBER ASSEMBLY PROTEIN HOMOLOG TFAE-RELATED"/>
    <property type="match status" value="1"/>
</dbReference>
<dbReference type="EMBL" id="BSDY01000016">
    <property type="protein sequence ID" value="GLI57349.1"/>
    <property type="molecule type" value="Genomic_DNA"/>
</dbReference>
<gene>
    <name evidence="3" type="ORF">PM10SUCC1_28630</name>
</gene>
<dbReference type="Proteomes" id="UP001144471">
    <property type="component" value="Unassembled WGS sequence"/>
</dbReference>
<dbReference type="GO" id="GO:0005524">
    <property type="term" value="F:ATP binding"/>
    <property type="evidence" value="ECO:0007669"/>
    <property type="project" value="InterPro"/>
</dbReference>
<protein>
    <submittedName>
        <fullName evidence="3">Terminase</fullName>
    </submittedName>
</protein>
<dbReference type="InterPro" id="IPR051220">
    <property type="entry name" value="TFA_Chaperone"/>
</dbReference>
<evidence type="ECO:0000313" key="3">
    <source>
        <dbReference type="EMBL" id="GLI57349.1"/>
    </source>
</evidence>
<organism evidence="3 4">
    <name type="scientific">Propionigenium maris DSM 9537</name>
    <dbReference type="NCBI Taxonomy" id="1123000"/>
    <lineage>
        <taxon>Bacteria</taxon>
        <taxon>Fusobacteriati</taxon>
        <taxon>Fusobacteriota</taxon>
        <taxon>Fusobacteriia</taxon>
        <taxon>Fusobacteriales</taxon>
        <taxon>Fusobacteriaceae</taxon>
        <taxon>Propionigenium</taxon>
    </lineage>
</organism>
<dbReference type="InterPro" id="IPR027417">
    <property type="entry name" value="P-loop_NTPase"/>
</dbReference>
<name>A0A9W6LNW4_9FUSO</name>
<evidence type="ECO:0000259" key="2">
    <source>
        <dbReference type="Pfam" id="PF20454"/>
    </source>
</evidence>
<dbReference type="InterPro" id="IPR046454">
    <property type="entry name" value="GpA_endonuclease"/>
</dbReference>
<dbReference type="InterPro" id="IPR046453">
    <property type="entry name" value="GpA_ATPase"/>
</dbReference>
<feature type="domain" description="Phage terminase large subunit GpA ATPase" evidence="1">
    <location>
        <begin position="45"/>
        <end position="289"/>
    </location>
</feature>
<accession>A0A9W6LNW4</accession>